<dbReference type="Gene3D" id="3.30.2010.10">
    <property type="entry name" value="Metalloproteases ('zincins'), catalytic domain"/>
    <property type="match status" value="1"/>
</dbReference>
<sequence length="226" mass="26163">MDNLNQEDLFADILPPMPPAKPRKNRSRAFQRSSSISNLPVLPPGLPEYRVIRKERRKRSISAFRQAGVIEIHIPARLSKRQELELIPEMIEMVLKREAKARKGDDQLLKISLELLAKYLPDFYERPTSITWRQMNERWGSCTTVDGTIRISERLITAPDYVLNYIIFHELIHLRVHAHDKNFYEYLERYTEQSRAEAFLEGYEIGSQSADFGATDAQSAGETVDS</sequence>
<feature type="region of interest" description="Disordered" evidence="1">
    <location>
        <begin position="1"/>
        <end position="38"/>
    </location>
</feature>
<evidence type="ECO:0000259" key="2">
    <source>
        <dbReference type="Pfam" id="PF01863"/>
    </source>
</evidence>
<dbReference type="EMBL" id="CAEZXU010000022">
    <property type="protein sequence ID" value="CAB4695428.1"/>
    <property type="molecule type" value="Genomic_DNA"/>
</dbReference>
<dbReference type="AlphaFoldDB" id="A0A6J6PFX9"/>
<organism evidence="3">
    <name type="scientific">freshwater metagenome</name>
    <dbReference type="NCBI Taxonomy" id="449393"/>
    <lineage>
        <taxon>unclassified sequences</taxon>
        <taxon>metagenomes</taxon>
        <taxon>ecological metagenomes</taxon>
    </lineage>
</organism>
<dbReference type="InterPro" id="IPR002725">
    <property type="entry name" value="YgjP-like_metallopeptidase"/>
</dbReference>
<proteinExistence type="predicted"/>
<accession>A0A6J6PFX9</accession>
<feature type="domain" description="YgjP-like metallopeptidase" evidence="2">
    <location>
        <begin position="108"/>
        <end position="194"/>
    </location>
</feature>
<dbReference type="PANTHER" id="PTHR30399:SF1">
    <property type="entry name" value="UTP PYROPHOSPHATASE"/>
    <property type="match status" value="1"/>
</dbReference>
<evidence type="ECO:0000256" key="1">
    <source>
        <dbReference type="SAM" id="MobiDB-lite"/>
    </source>
</evidence>
<evidence type="ECO:0000313" key="3">
    <source>
        <dbReference type="EMBL" id="CAB4695428.1"/>
    </source>
</evidence>
<gene>
    <name evidence="3" type="ORF">UFOPK2592_00451</name>
</gene>
<dbReference type="InterPro" id="IPR053136">
    <property type="entry name" value="UTP_pyrophosphatase-like"/>
</dbReference>
<name>A0A6J6PFX9_9ZZZZ</name>
<dbReference type="Pfam" id="PF01863">
    <property type="entry name" value="YgjP-like"/>
    <property type="match status" value="1"/>
</dbReference>
<dbReference type="CDD" id="cd07344">
    <property type="entry name" value="M48_yhfN_like"/>
    <property type="match status" value="1"/>
</dbReference>
<dbReference type="PANTHER" id="PTHR30399">
    <property type="entry name" value="UNCHARACTERIZED PROTEIN YGJP"/>
    <property type="match status" value="1"/>
</dbReference>
<protein>
    <submittedName>
        <fullName evidence="3">Unannotated protein</fullName>
    </submittedName>
</protein>
<reference evidence="3" key="1">
    <citation type="submission" date="2020-05" db="EMBL/GenBank/DDBJ databases">
        <authorList>
            <person name="Chiriac C."/>
            <person name="Salcher M."/>
            <person name="Ghai R."/>
            <person name="Kavagutti S V."/>
        </authorList>
    </citation>
    <scope>NUCLEOTIDE SEQUENCE</scope>
</reference>